<evidence type="ECO:0000313" key="3">
    <source>
        <dbReference type="EMBL" id="BBO67870.1"/>
    </source>
</evidence>
<evidence type="ECO:0000313" key="4">
    <source>
        <dbReference type="Proteomes" id="UP000427906"/>
    </source>
</evidence>
<dbReference type="KEGG" id="dalk:DSCA_18000"/>
<dbReference type="InterPro" id="IPR011990">
    <property type="entry name" value="TPR-like_helical_dom_sf"/>
</dbReference>
<dbReference type="PROSITE" id="PS50005">
    <property type="entry name" value="TPR"/>
    <property type="match status" value="7"/>
</dbReference>
<feature type="repeat" description="TPR" evidence="1">
    <location>
        <begin position="377"/>
        <end position="410"/>
    </location>
</feature>
<protein>
    <submittedName>
        <fullName evidence="3">Uncharacterized protein</fullName>
    </submittedName>
</protein>
<keyword evidence="2" id="KW-0732">Signal</keyword>
<dbReference type="PROSITE" id="PS50293">
    <property type="entry name" value="TPR_REGION"/>
    <property type="match status" value="1"/>
</dbReference>
<dbReference type="SUPFAM" id="SSF48452">
    <property type="entry name" value="TPR-like"/>
    <property type="match status" value="1"/>
</dbReference>
<dbReference type="GO" id="GO:0006508">
    <property type="term" value="P:proteolysis"/>
    <property type="evidence" value="ECO:0007669"/>
    <property type="project" value="InterPro"/>
</dbReference>
<sequence length="492" mass="53373">MFRNRFVSIILAASALFFGACSTAPAPSRQAAWNLKALVAPVQKSVVTVVNYDINGSVSSIGSGFFISDSGDLLTNFHVLDGAYNAEIKTLDGSQYPVAAVLAGNKLIDLIKVRVDIPPGRVSPIIFARQAPAVADSIFVVGSPMGLEQTVSEGIISAVREIPAGGRILQLTAPISSGSSGGPVLNRDGEAIGVVTFQAAKGQNLNFAISIDALEMLSDETSQLSIAEWTIRNSQKGPALAAALCSQGSRLTIQGEYEEALTYFQKAAETNPEDPEAWYGLGSCYVGLEQPDDAIAAYNRPIEQDPDNAVAHFVLAMYYKTIGQYEQVIPSLREVVRIDPANVRAQFELGRAYGALDRTEEQIDTFNEILGSHPDHIPTLLDLGATLGKIGRLEEAIAMFSRAGSLEPDNELIYYNIGVTYNRMQRPDKAIRAYTHAIRANPRMTAAHFNLGVTYLDQGRRRQALDQYEILNGLEPDAATRLFEKIYPESIQ</sequence>
<dbReference type="InterPro" id="IPR019734">
    <property type="entry name" value="TPR_rpt"/>
</dbReference>
<keyword evidence="4" id="KW-1185">Reference proteome</keyword>
<dbReference type="AlphaFoldDB" id="A0A5K7YIF7"/>
<feature type="repeat" description="TPR" evidence="1">
    <location>
        <begin position="309"/>
        <end position="342"/>
    </location>
</feature>
<dbReference type="EMBL" id="AP021874">
    <property type="protein sequence ID" value="BBO67870.1"/>
    <property type="molecule type" value="Genomic_DNA"/>
</dbReference>
<dbReference type="InterPro" id="IPR001940">
    <property type="entry name" value="Peptidase_S1C"/>
</dbReference>
<dbReference type="SMART" id="SM00028">
    <property type="entry name" value="TPR"/>
    <property type="match status" value="7"/>
</dbReference>
<dbReference type="Gene3D" id="2.40.10.10">
    <property type="entry name" value="Trypsin-like serine proteases"/>
    <property type="match status" value="2"/>
</dbReference>
<dbReference type="PANTHER" id="PTHR12558:SF13">
    <property type="entry name" value="CELL DIVISION CYCLE PROTEIN 27 HOMOLOG"/>
    <property type="match status" value="1"/>
</dbReference>
<reference evidence="3 4" key="1">
    <citation type="submission" date="2019-11" db="EMBL/GenBank/DDBJ databases">
        <title>Comparative genomics of hydrocarbon-degrading Desulfosarcina strains.</title>
        <authorList>
            <person name="Watanabe M."/>
            <person name="Kojima H."/>
            <person name="Fukui M."/>
        </authorList>
    </citation>
    <scope>NUCLEOTIDE SEQUENCE [LARGE SCALE GENOMIC DNA]</scope>
    <source>
        <strain evidence="3 4">PL12</strain>
    </source>
</reference>
<feature type="repeat" description="TPR" evidence="1">
    <location>
        <begin position="445"/>
        <end position="478"/>
    </location>
</feature>
<organism evidence="3 4">
    <name type="scientific">Desulfosarcina alkanivorans</name>
    <dbReference type="NCBI Taxonomy" id="571177"/>
    <lineage>
        <taxon>Bacteria</taxon>
        <taxon>Pseudomonadati</taxon>
        <taxon>Thermodesulfobacteriota</taxon>
        <taxon>Desulfobacteria</taxon>
        <taxon>Desulfobacterales</taxon>
        <taxon>Desulfosarcinaceae</taxon>
        <taxon>Desulfosarcina</taxon>
    </lineage>
</organism>
<feature type="repeat" description="TPR" evidence="1">
    <location>
        <begin position="275"/>
        <end position="308"/>
    </location>
</feature>
<dbReference type="InterPro" id="IPR009003">
    <property type="entry name" value="Peptidase_S1_PA"/>
</dbReference>
<dbReference type="Pfam" id="PF14559">
    <property type="entry name" value="TPR_19"/>
    <property type="match status" value="1"/>
</dbReference>
<dbReference type="Pfam" id="PF13414">
    <property type="entry name" value="TPR_11"/>
    <property type="match status" value="1"/>
</dbReference>
<dbReference type="PROSITE" id="PS51257">
    <property type="entry name" value="PROKAR_LIPOPROTEIN"/>
    <property type="match status" value="1"/>
</dbReference>
<evidence type="ECO:0000256" key="1">
    <source>
        <dbReference type="PROSITE-ProRule" id="PRU00339"/>
    </source>
</evidence>
<feature type="chain" id="PRO_5024328849" evidence="2">
    <location>
        <begin position="27"/>
        <end position="492"/>
    </location>
</feature>
<dbReference type="RefSeq" id="WP_155316086.1">
    <property type="nucleotide sequence ID" value="NZ_AP021874.1"/>
</dbReference>
<dbReference type="Proteomes" id="UP000427906">
    <property type="component" value="Chromosome"/>
</dbReference>
<dbReference type="Pfam" id="PF13432">
    <property type="entry name" value="TPR_16"/>
    <property type="match status" value="1"/>
</dbReference>
<dbReference type="PRINTS" id="PR00834">
    <property type="entry name" value="PROTEASES2C"/>
</dbReference>
<feature type="repeat" description="TPR" evidence="1">
    <location>
        <begin position="241"/>
        <end position="274"/>
    </location>
</feature>
<dbReference type="Gene3D" id="1.25.40.10">
    <property type="entry name" value="Tetratricopeptide repeat domain"/>
    <property type="match status" value="2"/>
</dbReference>
<feature type="signal peptide" evidence="2">
    <location>
        <begin position="1"/>
        <end position="26"/>
    </location>
</feature>
<keyword evidence="1" id="KW-0802">TPR repeat</keyword>
<dbReference type="OrthoDB" id="5413049at2"/>
<gene>
    <name evidence="3" type="ORF">DSCA_18000</name>
</gene>
<feature type="repeat" description="TPR" evidence="1">
    <location>
        <begin position="343"/>
        <end position="376"/>
    </location>
</feature>
<feature type="repeat" description="TPR" evidence="1">
    <location>
        <begin position="411"/>
        <end position="444"/>
    </location>
</feature>
<evidence type="ECO:0000256" key="2">
    <source>
        <dbReference type="SAM" id="SignalP"/>
    </source>
</evidence>
<name>A0A5K7YIF7_9BACT</name>
<dbReference type="PANTHER" id="PTHR12558">
    <property type="entry name" value="CELL DIVISION CYCLE 16,23,27"/>
    <property type="match status" value="1"/>
</dbReference>
<dbReference type="GO" id="GO:0004252">
    <property type="term" value="F:serine-type endopeptidase activity"/>
    <property type="evidence" value="ECO:0007669"/>
    <property type="project" value="InterPro"/>
</dbReference>
<dbReference type="SUPFAM" id="SSF50494">
    <property type="entry name" value="Trypsin-like serine proteases"/>
    <property type="match status" value="1"/>
</dbReference>
<dbReference type="InterPro" id="IPR043504">
    <property type="entry name" value="Peptidase_S1_PA_chymotrypsin"/>
</dbReference>
<dbReference type="Pfam" id="PF13365">
    <property type="entry name" value="Trypsin_2"/>
    <property type="match status" value="1"/>
</dbReference>
<proteinExistence type="predicted"/>
<accession>A0A5K7YIF7</accession>